<dbReference type="PANTHER" id="PTHR42707">
    <property type="entry name" value="ACYL-COA DEHYDROGENASE"/>
    <property type="match status" value="1"/>
</dbReference>
<protein>
    <submittedName>
        <fullName evidence="1">Acyl-CoA dehydrogenase FadE35</fullName>
        <ecNumber evidence="1">1.3.99.-</ecNumber>
    </submittedName>
</protein>
<dbReference type="SUPFAM" id="SSF47203">
    <property type="entry name" value="Acyl-CoA dehydrogenase C-terminal domain-like"/>
    <property type="match status" value="1"/>
</dbReference>
<dbReference type="EMBL" id="CSAJ01001382">
    <property type="protein sequence ID" value="COX93035.1"/>
    <property type="molecule type" value="Genomic_DNA"/>
</dbReference>
<proteinExistence type="predicted"/>
<dbReference type="InterPro" id="IPR052904">
    <property type="entry name" value="Acyl-CoA_dehydrogenase-like"/>
</dbReference>
<sequence>MARLLRDAQVNTIWEGPDNILCLDVRRGIEQTRAHETLLARLRDAVSVSDDDDTTRLVSRRIEDLDAAITAWTKLDRQLAEARLFPLAQFMGDVYAGALLTEQAAWERATRGTDRKALVARLYARRYLADQGPLRGIDADCDEALQRFDELVAGAFTAEQT</sequence>
<dbReference type="Proteomes" id="UP000044938">
    <property type="component" value="Unassembled WGS sequence"/>
</dbReference>
<dbReference type="GO" id="GO:0003995">
    <property type="term" value="F:acyl-CoA dehydrogenase activity"/>
    <property type="evidence" value="ECO:0007669"/>
    <property type="project" value="TreeGrafter"/>
</dbReference>
<dbReference type="InterPro" id="IPR036250">
    <property type="entry name" value="AcylCo_DH-like_C"/>
</dbReference>
<evidence type="ECO:0000313" key="1">
    <source>
        <dbReference type="EMBL" id="COX93035.1"/>
    </source>
</evidence>
<reference evidence="1 2" key="1">
    <citation type="submission" date="2015-03" db="EMBL/GenBank/DDBJ databases">
        <authorList>
            <consortium name="Pathogen Informatics"/>
        </authorList>
    </citation>
    <scope>NUCLEOTIDE SEQUENCE [LARGE SCALE GENOMIC DNA]</scope>
    <source>
        <strain evidence="1 2">M09401471</strain>
    </source>
</reference>
<gene>
    <name evidence="1" type="primary">fadE_3</name>
    <name evidence="1" type="ORF">ERS007720_05014</name>
</gene>
<evidence type="ECO:0000313" key="2">
    <source>
        <dbReference type="Proteomes" id="UP000044938"/>
    </source>
</evidence>
<dbReference type="EC" id="1.3.99.-" evidence="1"/>
<dbReference type="AlphaFoldDB" id="A0A655JTI1"/>
<dbReference type="PANTHER" id="PTHR42707:SF2">
    <property type="entry name" value="ACD11 DEHYDROGENASE"/>
    <property type="match status" value="1"/>
</dbReference>
<name>A0A655JTI1_MYCTX</name>
<organism evidence="1 2">
    <name type="scientific">Mycobacterium tuberculosis</name>
    <dbReference type="NCBI Taxonomy" id="1773"/>
    <lineage>
        <taxon>Bacteria</taxon>
        <taxon>Bacillati</taxon>
        <taxon>Actinomycetota</taxon>
        <taxon>Actinomycetes</taxon>
        <taxon>Mycobacteriales</taxon>
        <taxon>Mycobacteriaceae</taxon>
        <taxon>Mycobacterium</taxon>
        <taxon>Mycobacterium tuberculosis complex</taxon>
    </lineage>
</organism>
<accession>A0A655JTI1</accession>
<keyword evidence="1" id="KW-0560">Oxidoreductase</keyword>